<dbReference type="InterPro" id="IPR006145">
    <property type="entry name" value="PsdUridine_synth_RsuA/RluA"/>
</dbReference>
<dbReference type="GO" id="GO:0016829">
    <property type="term" value="F:lyase activity"/>
    <property type="evidence" value="ECO:0007669"/>
    <property type="project" value="UniProtKB-KW"/>
</dbReference>
<dbReference type="SUPFAM" id="SSF55120">
    <property type="entry name" value="Pseudouridine synthase"/>
    <property type="match status" value="1"/>
</dbReference>
<dbReference type="InterPro" id="IPR020103">
    <property type="entry name" value="PsdUridine_synth_cat_dom_sf"/>
</dbReference>
<keyword evidence="6" id="KW-1185">Reference proteome</keyword>
<reference evidence="5 6" key="1">
    <citation type="submission" date="2016-03" db="EMBL/GenBank/DDBJ databases">
        <title>Shallow-sea hydrothermal system.</title>
        <authorList>
            <person name="Tang K."/>
        </authorList>
    </citation>
    <scope>NUCLEOTIDE SEQUENCE [LARGE SCALE GENOMIC DNA]</scope>
    <source>
        <strain evidence="5 6">JLT9</strain>
    </source>
</reference>
<accession>A0A1B1NB00</accession>
<dbReference type="PATRIC" id="fig|1758689.4.peg.1188"/>
<dbReference type="InterPro" id="IPR050188">
    <property type="entry name" value="RluA_PseudoU_synthase"/>
</dbReference>
<keyword evidence="5" id="KW-0456">Lyase</keyword>
<evidence type="ECO:0000313" key="5">
    <source>
        <dbReference type="EMBL" id="ANS78545.1"/>
    </source>
</evidence>
<evidence type="ECO:0000256" key="3">
    <source>
        <dbReference type="ARBA" id="ARBA00033164"/>
    </source>
</evidence>
<evidence type="ECO:0000259" key="4">
    <source>
        <dbReference type="Pfam" id="PF00849"/>
    </source>
</evidence>
<dbReference type="GO" id="GO:0140098">
    <property type="term" value="F:catalytic activity, acting on RNA"/>
    <property type="evidence" value="ECO:0007669"/>
    <property type="project" value="UniProtKB-ARBA"/>
</dbReference>
<dbReference type="Pfam" id="PF00849">
    <property type="entry name" value="PseudoU_synth_2"/>
    <property type="match status" value="1"/>
</dbReference>
<dbReference type="EMBL" id="CP014989">
    <property type="protein sequence ID" value="ANS78545.1"/>
    <property type="molecule type" value="Genomic_DNA"/>
</dbReference>
<dbReference type="Proteomes" id="UP000092482">
    <property type="component" value="Chromosome"/>
</dbReference>
<dbReference type="Gene3D" id="3.30.2350.10">
    <property type="entry name" value="Pseudouridine synthase"/>
    <property type="match status" value="1"/>
</dbReference>
<protein>
    <recommendedName>
        <fullName evidence="2">RNA pseudouridylate synthase</fullName>
    </recommendedName>
    <alternativeName>
        <fullName evidence="3">RNA-uridine isomerase</fullName>
    </alternativeName>
</protein>
<dbReference type="PANTHER" id="PTHR21600:SF84">
    <property type="entry name" value="PSEUDOURIDINE SYNTHASE RSUA_RLUA-LIKE DOMAIN-CONTAINING PROTEIN"/>
    <property type="match status" value="1"/>
</dbReference>
<gene>
    <name evidence="5" type="ORF">SGUI_1149</name>
</gene>
<evidence type="ECO:0000256" key="2">
    <source>
        <dbReference type="ARBA" id="ARBA00031870"/>
    </source>
</evidence>
<dbReference type="STRING" id="1758689.SGUI_1149"/>
<evidence type="ECO:0000313" key="6">
    <source>
        <dbReference type="Proteomes" id="UP000092482"/>
    </source>
</evidence>
<name>A0A1B1NB00_9MICO</name>
<dbReference type="GO" id="GO:0003723">
    <property type="term" value="F:RNA binding"/>
    <property type="evidence" value="ECO:0007669"/>
    <property type="project" value="InterPro"/>
</dbReference>
<feature type="domain" description="Pseudouridine synthase RsuA/RluA-like" evidence="4">
    <location>
        <begin position="80"/>
        <end position="225"/>
    </location>
</feature>
<comment type="catalytic activity">
    <reaction evidence="1">
        <text>a uridine in RNA = a pseudouridine in RNA</text>
        <dbReference type="Rhea" id="RHEA:48348"/>
        <dbReference type="Rhea" id="RHEA-COMP:12068"/>
        <dbReference type="Rhea" id="RHEA-COMP:12069"/>
        <dbReference type="ChEBI" id="CHEBI:65314"/>
        <dbReference type="ChEBI" id="CHEBI:65315"/>
    </reaction>
</comment>
<evidence type="ECO:0000256" key="1">
    <source>
        <dbReference type="ARBA" id="ARBA00000073"/>
    </source>
</evidence>
<organism evidence="5 6">
    <name type="scientific">Serinicoccus hydrothermalis</name>
    <dbReference type="NCBI Taxonomy" id="1758689"/>
    <lineage>
        <taxon>Bacteria</taxon>
        <taxon>Bacillati</taxon>
        <taxon>Actinomycetota</taxon>
        <taxon>Actinomycetes</taxon>
        <taxon>Micrococcales</taxon>
        <taxon>Ornithinimicrobiaceae</taxon>
        <taxon>Serinicoccus</taxon>
    </lineage>
</organism>
<dbReference type="PANTHER" id="PTHR21600">
    <property type="entry name" value="MITOCHONDRIAL RNA PSEUDOURIDINE SYNTHASE"/>
    <property type="match status" value="1"/>
</dbReference>
<dbReference type="GO" id="GO:0009982">
    <property type="term" value="F:pseudouridine synthase activity"/>
    <property type="evidence" value="ECO:0007669"/>
    <property type="project" value="InterPro"/>
</dbReference>
<sequence>MPDEGTWRTVVAFLLERTGDEDGIARRLAVGEIRLADGTQVDRGTAYRPGGVVHLYRDLPDEVPVPVDIEILEHDESTGLLVVDKPPFLATMPRGAHVAETVVVRLRRELGLPEIVPVHRLDRLTSGVLLLTTRAQVRGAYQRMVEAGGLRKTYEALAPTSDRLDLPLTLSNRIVKERGTLQARVVDGEPNATTRVELLGRRGGRGHYRLTPLTGRTHQLRLHLATLGIPVDGDPLYPTVRAVDPGDFSTPLQLLAAQVSFVDPVSGRERSFSSRRALPVVGVGVGSA</sequence>
<dbReference type="GO" id="GO:0000455">
    <property type="term" value="P:enzyme-directed rRNA pseudouridine synthesis"/>
    <property type="evidence" value="ECO:0007669"/>
    <property type="project" value="TreeGrafter"/>
</dbReference>
<dbReference type="KEGG" id="serj:SGUI_1149"/>
<dbReference type="AlphaFoldDB" id="A0A1B1NB00"/>
<proteinExistence type="predicted"/>